<dbReference type="OrthoDB" id="5086080at2759"/>
<feature type="compositionally biased region" description="Basic and acidic residues" evidence="1">
    <location>
        <begin position="33"/>
        <end position="45"/>
    </location>
</feature>
<evidence type="ECO:0000313" key="2">
    <source>
        <dbReference type="EMBL" id="OLN87088.1"/>
    </source>
</evidence>
<feature type="region of interest" description="Disordered" evidence="1">
    <location>
        <begin position="1"/>
        <end position="45"/>
    </location>
</feature>
<organism evidence="2 3">
    <name type="scientific">Colletotrichum chlorophyti</name>
    <dbReference type="NCBI Taxonomy" id="708187"/>
    <lineage>
        <taxon>Eukaryota</taxon>
        <taxon>Fungi</taxon>
        <taxon>Dikarya</taxon>
        <taxon>Ascomycota</taxon>
        <taxon>Pezizomycotina</taxon>
        <taxon>Sordariomycetes</taxon>
        <taxon>Hypocreomycetidae</taxon>
        <taxon>Glomerellales</taxon>
        <taxon>Glomerellaceae</taxon>
        <taxon>Colletotrichum</taxon>
    </lineage>
</organism>
<feature type="region of interest" description="Disordered" evidence="1">
    <location>
        <begin position="143"/>
        <end position="173"/>
    </location>
</feature>
<evidence type="ECO:0000313" key="3">
    <source>
        <dbReference type="Proteomes" id="UP000186583"/>
    </source>
</evidence>
<name>A0A1Q8RRX6_9PEZI</name>
<gene>
    <name evidence="2" type="ORF">CCHL11_06495</name>
</gene>
<dbReference type="Proteomes" id="UP000186583">
    <property type="component" value="Unassembled WGS sequence"/>
</dbReference>
<keyword evidence="3" id="KW-1185">Reference proteome</keyword>
<dbReference type="AlphaFoldDB" id="A0A1Q8RRX6"/>
<reference evidence="2 3" key="1">
    <citation type="submission" date="2016-11" db="EMBL/GenBank/DDBJ databases">
        <title>Draft Genome Assembly of Colletotrichum chlorophyti a pathogen of herbaceous plants.</title>
        <authorList>
            <person name="Gan P."/>
            <person name="Narusaka M."/>
            <person name="Tsushima A."/>
            <person name="Narusaka Y."/>
            <person name="Takano Y."/>
            <person name="Shirasu K."/>
        </authorList>
    </citation>
    <scope>NUCLEOTIDE SEQUENCE [LARGE SCALE GENOMIC DNA]</scope>
    <source>
        <strain evidence="2 3">NTL11</strain>
    </source>
</reference>
<feature type="compositionally biased region" description="Polar residues" evidence="1">
    <location>
        <begin position="16"/>
        <end position="28"/>
    </location>
</feature>
<proteinExistence type="predicted"/>
<dbReference type="EMBL" id="MPGH01000105">
    <property type="protein sequence ID" value="OLN87088.1"/>
    <property type="molecule type" value="Genomic_DNA"/>
</dbReference>
<protein>
    <recommendedName>
        <fullName evidence="4">BZIP domain-containing protein</fullName>
    </recommendedName>
</protein>
<sequence>MESTDSKSDAALGPPSQHTGSSQAISSQRLKKREYDRRAQRAVREKTKNRIAHLESLVDRLSRRNDNTTTASLLAQLSTVTEQRDKLMSCLGTAASTLNDHIKEIQTQDLEGSTSQATSFPQSVLVDLAKRQTSDINLATIREPSSVPSIQDSHEDHANAQNDDDTSQDCGENSYHLWGHDTLQVDLPASHIPVATSCSSSSPQLAAIPPQARNPPSAPAVPELVCQCSMPPAVRRLSDGSIVSRRTWQARNMILSESPQTTDTALTLEDNDSEDIPVHVVLHGWDSIVSVGRTSPLWKRIRRLDEVSWSDCGPQERLALISIVHTLMRSQADPALVWSSPMPPWYIKAHLSHVEMPDLPKGAS</sequence>
<comment type="caution">
    <text evidence="2">The sequence shown here is derived from an EMBL/GenBank/DDBJ whole genome shotgun (WGS) entry which is preliminary data.</text>
</comment>
<evidence type="ECO:0008006" key="4">
    <source>
        <dbReference type="Google" id="ProtNLM"/>
    </source>
</evidence>
<accession>A0A1Q8RRX6</accession>
<dbReference type="CDD" id="cd14688">
    <property type="entry name" value="bZIP_YAP"/>
    <property type="match status" value="1"/>
</dbReference>
<evidence type="ECO:0000256" key="1">
    <source>
        <dbReference type="SAM" id="MobiDB-lite"/>
    </source>
</evidence>